<gene>
    <name evidence="5" type="ORF">DFH07DRAFT_795416</name>
</gene>
<dbReference type="FunFam" id="3.40.1180.10:FF:000005">
    <property type="entry name" value="Alkyl transferase"/>
    <property type="match status" value="1"/>
</dbReference>
<accession>A0AAD7K5M2</accession>
<dbReference type="GO" id="GO:0045547">
    <property type="term" value="F:ditrans,polycis-polyprenyl diphosphate synthase [(2E,6E)-farnesyl diphosphate specific] activity"/>
    <property type="evidence" value="ECO:0007669"/>
    <property type="project" value="TreeGrafter"/>
</dbReference>
<keyword evidence="2 4" id="KW-0808">Transferase</keyword>
<keyword evidence="6" id="KW-1185">Reference proteome</keyword>
<dbReference type="NCBIfam" id="TIGR00055">
    <property type="entry name" value="uppS"/>
    <property type="match status" value="1"/>
</dbReference>
<sequence>MLLRCLRWIRVKVVEKAERLLLRVLASGPIPRHVAFVMDGNRRYARRTQQAINQGHSDGFVALRRLLEACLRLQIQCVSVYAFAIDNFRRSPEEIDHLMNLAHDKLMEMSQHGQILEEYGVRLNVLGKTALLPEFVQEAIRHVESVTRHNNKAILNICMSYSSQDEMTTAVESAVRLSLEKPNPEDCEITVTEDDVSAQLMTSLAGSPPLEILVRTSGVKRLSDYLLWQCSENTQIHFCKAYWPEFGLFDLVPILLDYQRKIWGRRIS</sequence>
<dbReference type="GO" id="GO:0016094">
    <property type="term" value="P:polyprenol biosynthetic process"/>
    <property type="evidence" value="ECO:0007669"/>
    <property type="project" value="TreeGrafter"/>
</dbReference>
<evidence type="ECO:0000256" key="2">
    <source>
        <dbReference type="ARBA" id="ARBA00022679"/>
    </source>
</evidence>
<dbReference type="CDD" id="cd00475">
    <property type="entry name" value="Cis_IPPS"/>
    <property type="match status" value="1"/>
</dbReference>
<dbReference type="AlphaFoldDB" id="A0AAD7K5M2"/>
<dbReference type="PROSITE" id="PS01066">
    <property type="entry name" value="UPP_SYNTHASE"/>
    <property type="match status" value="1"/>
</dbReference>
<dbReference type="EMBL" id="JARJLG010000008">
    <property type="protein sequence ID" value="KAJ7778637.1"/>
    <property type="molecule type" value="Genomic_DNA"/>
</dbReference>
<reference evidence="5" key="1">
    <citation type="submission" date="2023-03" db="EMBL/GenBank/DDBJ databases">
        <title>Massive genome expansion in bonnet fungi (Mycena s.s.) driven by repeated elements and novel gene families across ecological guilds.</title>
        <authorList>
            <consortium name="Lawrence Berkeley National Laboratory"/>
            <person name="Harder C.B."/>
            <person name="Miyauchi S."/>
            <person name="Viragh M."/>
            <person name="Kuo A."/>
            <person name="Thoen E."/>
            <person name="Andreopoulos B."/>
            <person name="Lu D."/>
            <person name="Skrede I."/>
            <person name="Drula E."/>
            <person name="Henrissat B."/>
            <person name="Morin E."/>
            <person name="Kohler A."/>
            <person name="Barry K."/>
            <person name="LaButti K."/>
            <person name="Morin E."/>
            <person name="Salamov A."/>
            <person name="Lipzen A."/>
            <person name="Mereny Z."/>
            <person name="Hegedus B."/>
            <person name="Baldrian P."/>
            <person name="Stursova M."/>
            <person name="Weitz H."/>
            <person name="Taylor A."/>
            <person name="Grigoriev I.V."/>
            <person name="Nagy L.G."/>
            <person name="Martin F."/>
            <person name="Kauserud H."/>
        </authorList>
    </citation>
    <scope>NUCLEOTIDE SEQUENCE</scope>
    <source>
        <strain evidence="5">CBHHK188m</strain>
    </source>
</reference>
<dbReference type="PANTHER" id="PTHR10291">
    <property type="entry name" value="DEHYDRODOLICHYL DIPHOSPHATE SYNTHASE FAMILY MEMBER"/>
    <property type="match status" value="1"/>
</dbReference>
<dbReference type="Gene3D" id="3.40.1180.10">
    <property type="entry name" value="Decaprenyl diphosphate synthase-like"/>
    <property type="match status" value="1"/>
</dbReference>
<evidence type="ECO:0000313" key="6">
    <source>
        <dbReference type="Proteomes" id="UP001215280"/>
    </source>
</evidence>
<dbReference type="GO" id="GO:0005783">
    <property type="term" value="C:endoplasmic reticulum"/>
    <property type="evidence" value="ECO:0007669"/>
    <property type="project" value="TreeGrafter"/>
</dbReference>
<dbReference type="HAMAP" id="MF_01139">
    <property type="entry name" value="ISPT"/>
    <property type="match status" value="1"/>
</dbReference>
<dbReference type="GO" id="GO:1904423">
    <property type="term" value="C:dehydrodolichyl diphosphate synthase complex"/>
    <property type="evidence" value="ECO:0007669"/>
    <property type="project" value="TreeGrafter"/>
</dbReference>
<dbReference type="InterPro" id="IPR018520">
    <property type="entry name" value="UPP_synth-like_CS"/>
</dbReference>
<evidence type="ECO:0000256" key="3">
    <source>
        <dbReference type="ARBA" id="ARBA00022842"/>
    </source>
</evidence>
<dbReference type="SUPFAM" id="SSF64005">
    <property type="entry name" value="Undecaprenyl diphosphate synthase"/>
    <property type="match status" value="1"/>
</dbReference>
<dbReference type="PANTHER" id="PTHR10291:SF43">
    <property type="entry name" value="DEHYDRODOLICHYL DIPHOSPHATE SYNTHASE COMPLEX SUBUNIT DHDDS"/>
    <property type="match status" value="1"/>
</dbReference>
<dbReference type="GO" id="GO:0016020">
    <property type="term" value="C:membrane"/>
    <property type="evidence" value="ECO:0007669"/>
    <property type="project" value="TreeGrafter"/>
</dbReference>
<dbReference type="InterPro" id="IPR036424">
    <property type="entry name" value="UPP_synth-like_sf"/>
</dbReference>
<comment type="caution">
    <text evidence="5">The sequence shown here is derived from an EMBL/GenBank/DDBJ whole genome shotgun (WGS) entry which is preliminary data.</text>
</comment>
<name>A0AAD7K5M2_9AGAR</name>
<dbReference type="Proteomes" id="UP001215280">
    <property type="component" value="Unassembled WGS sequence"/>
</dbReference>
<protein>
    <recommendedName>
        <fullName evidence="4">Alkyl transferase</fullName>
        <ecNumber evidence="4">2.5.1.-</ecNumber>
    </recommendedName>
</protein>
<evidence type="ECO:0000313" key="5">
    <source>
        <dbReference type="EMBL" id="KAJ7778637.1"/>
    </source>
</evidence>
<dbReference type="Pfam" id="PF01255">
    <property type="entry name" value="Prenyltransf"/>
    <property type="match status" value="1"/>
</dbReference>
<dbReference type="InterPro" id="IPR001441">
    <property type="entry name" value="UPP_synth-like"/>
</dbReference>
<organism evidence="5 6">
    <name type="scientific">Mycena maculata</name>
    <dbReference type="NCBI Taxonomy" id="230809"/>
    <lineage>
        <taxon>Eukaryota</taxon>
        <taxon>Fungi</taxon>
        <taxon>Dikarya</taxon>
        <taxon>Basidiomycota</taxon>
        <taxon>Agaricomycotina</taxon>
        <taxon>Agaricomycetes</taxon>
        <taxon>Agaricomycetidae</taxon>
        <taxon>Agaricales</taxon>
        <taxon>Marasmiineae</taxon>
        <taxon>Mycenaceae</taxon>
        <taxon>Mycena</taxon>
    </lineage>
</organism>
<evidence type="ECO:0000256" key="4">
    <source>
        <dbReference type="RuleBase" id="RU363018"/>
    </source>
</evidence>
<comment type="similarity">
    <text evidence="1 4">Belongs to the UPP synthase family.</text>
</comment>
<keyword evidence="3" id="KW-0460">Magnesium</keyword>
<dbReference type="EC" id="2.5.1.-" evidence="4"/>
<evidence type="ECO:0000256" key="1">
    <source>
        <dbReference type="ARBA" id="ARBA00005432"/>
    </source>
</evidence>
<proteinExistence type="inferred from homology"/>
<dbReference type="GO" id="GO:0005811">
    <property type="term" value="C:lipid droplet"/>
    <property type="evidence" value="ECO:0007669"/>
    <property type="project" value="TreeGrafter"/>
</dbReference>